<gene>
    <name evidence="2" type="ORF">GCM10010503_67560</name>
</gene>
<accession>A0A918JIP9</accession>
<sequence>MLPLALTGLLALSACQLADDDDPADKAHRLNSMKSFPLHDYIPDPSSDGAKAILKAQWILTKPCMVKLGFPGFATLDVKAVESTYPVRQGALAGGGRSGEDDFYGVDDPERAAEHGYHDRHDEDTGEAGTSQPQEYPAAQYAALTGSFSPGDSHSAHGHAIPEGGCMGEAMRKIYGPAPKATKVNGVKLSGYYSLAFQLWYESHKEARKEHAWKKADREWSSCMKEKGFRYPNPDEASTDTDWLRTGKPSAKEKKTAAADARCKLDTGYIDTVHGIDSRVQKASIAQHKKALDDLQAAYDRSVGKARKIIADAS</sequence>
<evidence type="ECO:0000313" key="3">
    <source>
        <dbReference type="Proteomes" id="UP000620224"/>
    </source>
</evidence>
<dbReference type="AlphaFoldDB" id="A0A918JIP9"/>
<evidence type="ECO:0000256" key="1">
    <source>
        <dbReference type="SAM" id="MobiDB-lite"/>
    </source>
</evidence>
<organism evidence="2 3">
    <name type="scientific">Streptomyces lucensis JCM 4490</name>
    <dbReference type="NCBI Taxonomy" id="1306176"/>
    <lineage>
        <taxon>Bacteria</taxon>
        <taxon>Bacillati</taxon>
        <taxon>Actinomycetota</taxon>
        <taxon>Actinomycetes</taxon>
        <taxon>Kitasatosporales</taxon>
        <taxon>Streptomycetaceae</taxon>
        <taxon>Streptomyces</taxon>
    </lineage>
</organism>
<keyword evidence="3" id="KW-1185">Reference proteome</keyword>
<reference evidence="2" key="1">
    <citation type="journal article" date="2014" name="Int. J. Syst. Evol. Microbiol.">
        <title>Complete genome sequence of Corynebacterium casei LMG S-19264T (=DSM 44701T), isolated from a smear-ripened cheese.</title>
        <authorList>
            <consortium name="US DOE Joint Genome Institute (JGI-PGF)"/>
            <person name="Walter F."/>
            <person name="Albersmeier A."/>
            <person name="Kalinowski J."/>
            <person name="Ruckert C."/>
        </authorList>
    </citation>
    <scope>NUCLEOTIDE SEQUENCE</scope>
    <source>
        <strain evidence="2">JCM 4490</strain>
    </source>
</reference>
<dbReference type="EMBL" id="BMUE01000025">
    <property type="protein sequence ID" value="GGW80615.1"/>
    <property type="molecule type" value="Genomic_DNA"/>
</dbReference>
<proteinExistence type="predicted"/>
<dbReference type="RefSeq" id="WP_229816378.1">
    <property type="nucleotide sequence ID" value="NZ_BMUE01000025.1"/>
</dbReference>
<comment type="caution">
    <text evidence="2">The sequence shown here is derived from an EMBL/GenBank/DDBJ whole genome shotgun (WGS) entry which is preliminary data.</text>
</comment>
<reference evidence="2" key="2">
    <citation type="submission" date="2020-09" db="EMBL/GenBank/DDBJ databases">
        <authorList>
            <person name="Sun Q."/>
            <person name="Ohkuma M."/>
        </authorList>
    </citation>
    <scope>NUCLEOTIDE SEQUENCE</scope>
    <source>
        <strain evidence="2">JCM 4490</strain>
    </source>
</reference>
<evidence type="ECO:0000313" key="2">
    <source>
        <dbReference type="EMBL" id="GGW80615.1"/>
    </source>
</evidence>
<feature type="region of interest" description="Disordered" evidence="1">
    <location>
        <begin position="91"/>
        <end position="110"/>
    </location>
</feature>
<protein>
    <submittedName>
        <fullName evidence="2">Uncharacterized protein</fullName>
    </submittedName>
</protein>
<dbReference type="Proteomes" id="UP000620224">
    <property type="component" value="Unassembled WGS sequence"/>
</dbReference>
<name>A0A918JIP9_9ACTN</name>